<gene>
    <name evidence="3" type="ORF">M1O15_07725</name>
</gene>
<feature type="transmembrane region" description="Helical" evidence="2">
    <location>
        <begin position="107"/>
        <end position="129"/>
    </location>
</feature>
<reference evidence="3 4" key="1">
    <citation type="submission" date="2022-04" db="EMBL/GenBank/DDBJ databases">
        <title>Streptomyces sp. nov. LCR6-01 isolated from Lichen of Dirinaria sp.</title>
        <authorList>
            <person name="Kanchanasin P."/>
            <person name="Tanasupawat S."/>
            <person name="Phongsopitanun W."/>
        </authorList>
    </citation>
    <scope>NUCLEOTIDE SEQUENCE [LARGE SCALE GENOMIC DNA]</scope>
    <source>
        <strain evidence="3 4">LCR6-01</strain>
    </source>
</reference>
<proteinExistence type="predicted"/>
<keyword evidence="2" id="KW-1133">Transmembrane helix</keyword>
<dbReference type="EMBL" id="JALPTH010000005">
    <property type="protein sequence ID" value="MCK8677276.1"/>
    <property type="molecule type" value="Genomic_DNA"/>
</dbReference>
<feature type="compositionally biased region" description="Low complexity" evidence="1">
    <location>
        <begin position="24"/>
        <end position="37"/>
    </location>
</feature>
<organism evidence="3 4">
    <name type="scientific">Streptomyces lichenis</name>
    <dbReference type="NCBI Taxonomy" id="2306967"/>
    <lineage>
        <taxon>Bacteria</taxon>
        <taxon>Bacillati</taxon>
        <taxon>Actinomycetota</taxon>
        <taxon>Actinomycetes</taxon>
        <taxon>Kitasatosporales</taxon>
        <taxon>Streptomycetaceae</taxon>
        <taxon>Streptomyces</taxon>
    </lineage>
</organism>
<feature type="region of interest" description="Disordered" evidence="1">
    <location>
        <begin position="132"/>
        <end position="178"/>
    </location>
</feature>
<keyword evidence="2" id="KW-0472">Membrane</keyword>
<dbReference type="RefSeq" id="WP_248632497.1">
    <property type="nucleotide sequence ID" value="NZ_JALPTH010000005.1"/>
</dbReference>
<evidence type="ECO:0000256" key="2">
    <source>
        <dbReference type="SAM" id="Phobius"/>
    </source>
</evidence>
<dbReference type="Proteomes" id="UP001522868">
    <property type="component" value="Unassembled WGS sequence"/>
</dbReference>
<feature type="region of interest" description="Disordered" evidence="1">
    <location>
        <begin position="1"/>
        <end position="89"/>
    </location>
</feature>
<evidence type="ECO:0000313" key="4">
    <source>
        <dbReference type="Proteomes" id="UP001522868"/>
    </source>
</evidence>
<evidence type="ECO:0008006" key="5">
    <source>
        <dbReference type="Google" id="ProtNLM"/>
    </source>
</evidence>
<keyword evidence="4" id="KW-1185">Reference proteome</keyword>
<sequence length="351" mass="35332">MSFGGGPAWPGEPGPGPGDRSQNQPPYGQQGGQQPYGQGYGQGQAQGYGHGQGYGQQPYAAAPLPPAQPYPADGRYSASGPLNGGSDTPDWSALADASAARKRRRRLLVVGGAALATAGIGTAIALAVVNSGEPSGSATAAPRSSQAPELPAGGSAEPQPSFSSVAPPPPPDPMDYISIPAKDTAPLTADSLFPGRTLTLGKNGYTKGAVAATADCASTGQAGLAGVLARHDCTRMVRATYERDGVAVTVGVAVFASPEAAQKAKKEAVGGIATLAGSGVEPFCQTRTVCLRRANALGRYAYFTQAGFTSGKRVTKADEPVFASSDDLGTFAFDQIYGRGRAQASAAATGG</sequence>
<protein>
    <recommendedName>
        <fullName evidence="5">Tat pathway signal protein</fullName>
    </recommendedName>
</protein>
<name>A0ABT0I7H6_9ACTN</name>
<evidence type="ECO:0000256" key="1">
    <source>
        <dbReference type="SAM" id="MobiDB-lite"/>
    </source>
</evidence>
<evidence type="ECO:0000313" key="3">
    <source>
        <dbReference type="EMBL" id="MCK8677276.1"/>
    </source>
</evidence>
<keyword evidence="2" id="KW-0812">Transmembrane</keyword>
<accession>A0ABT0I7H6</accession>
<feature type="compositionally biased region" description="Gly residues" evidence="1">
    <location>
        <begin position="38"/>
        <end position="54"/>
    </location>
</feature>
<feature type="compositionally biased region" description="Polar residues" evidence="1">
    <location>
        <begin position="132"/>
        <end position="147"/>
    </location>
</feature>
<comment type="caution">
    <text evidence="3">The sequence shown here is derived from an EMBL/GenBank/DDBJ whole genome shotgun (WGS) entry which is preliminary data.</text>
</comment>